<gene>
    <name evidence="1" type="ORF">GII36_00695</name>
</gene>
<sequence>MSELSEVAVVTLEVVVPSEAMPSRKIEEYAHYFGKLSLQASINSIEAYCETTPDKDVSRAWLLRDRAQLELLLGQSRHPQAHLHGALMRVSTEMWASMFMQKFVQDRPRRLQGVTQSEITTA</sequence>
<reference evidence="1" key="1">
    <citation type="journal article" date="2021" name="Nat. Microbiol.">
        <title>Cocultivation of an ultrasmall environmental parasitic bacterium with lytic ability against bacteria associated with wastewater foams.</title>
        <authorList>
            <person name="Batinovic S."/>
            <person name="Rose J.J.A."/>
            <person name="Ratcliffe J."/>
            <person name="Seviour R.J."/>
            <person name="Petrovski S."/>
        </authorList>
    </citation>
    <scope>NUCLEOTIDE SEQUENCE</scope>
    <source>
        <strain evidence="1">JR1</strain>
    </source>
</reference>
<accession>A0A857MSE7</accession>
<dbReference type="EMBL" id="CP045921">
    <property type="protein sequence ID" value="QHN42377.1"/>
    <property type="molecule type" value="Genomic_DNA"/>
</dbReference>
<organism evidence="1 2">
    <name type="scientific">Candidatus Mycosynbacter amalyticus</name>
    <dbReference type="NCBI Taxonomy" id="2665156"/>
    <lineage>
        <taxon>Bacteria</taxon>
        <taxon>Candidatus Saccharimonadota</taxon>
        <taxon>Candidatus Saccharimonadota incertae sedis</taxon>
        <taxon>Candidatus Mycosynbacter</taxon>
    </lineage>
</organism>
<dbReference type="AlphaFoldDB" id="A0A857MSE7"/>
<evidence type="ECO:0000313" key="2">
    <source>
        <dbReference type="Proteomes" id="UP001059824"/>
    </source>
</evidence>
<keyword evidence="2" id="KW-1185">Reference proteome</keyword>
<name>A0A857MSE7_9BACT</name>
<evidence type="ECO:0000313" key="1">
    <source>
        <dbReference type="EMBL" id="QHN42377.1"/>
    </source>
</evidence>
<dbReference type="RefSeq" id="WP_260763673.1">
    <property type="nucleotide sequence ID" value="NZ_CP045921.1"/>
</dbReference>
<proteinExistence type="predicted"/>
<dbReference type="KEGG" id="mama:GII36_00695"/>
<protein>
    <submittedName>
        <fullName evidence="1">Uncharacterized protein</fullName>
    </submittedName>
</protein>
<dbReference type="Proteomes" id="UP001059824">
    <property type="component" value="Chromosome"/>
</dbReference>